<dbReference type="Proteomes" id="UP000216991">
    <property type="component" value="Unassembled WGS sequence"/>
</dbReference>
<evidence type="ECO:0000313" key="2">
    <source>
        <dbReference type="EMBL" id="OYQ25764.1"/>
    </source>
</evidence>
<dbReference type="AlphaFoldDB" id="A0A255YAP7"/>
<keyword evidence="1" id="KW-1133">Transmembrane helix</keyword>
<reference evidence="2 3" key="1">
    <citation type="submission" date="2017-07" db="EMBL/GenBank/DDBJ databases">
        <title>Sandarakinorhabdus cyanobacteriorum sp. nov., a novel bacterium isolated from cyanobacterial aggregates in a eutrophic lake.</title>
        <authorList>
            <person name="Cai H."/>
        </authorList>
    </citation>
    <scope>NUCLEOTIDE SEQUENCE [LARGE SCALE GENOMIC DNA]</scope>
    <source>
        <strain evidence="2 3">TH057</strain>
    </source>
</reference>
<proteinExistence type="predicted"/>
<evidence type="ECO:0000256" key="1">
    <source>
        <dbReference type="SAM" id="Phobius"/>
    </source>
</evidence>
<evidence type="ECO:0000313" key="3">
    <source>
        <dbReference type="Proteomes" id="UP000216991"/>
    </source>
</evidence>
<accession>A0A255YAP7</accession>
<gene>
    <name evidence="2" type="ORF">CHU93_13665</name>
</gene>
<protein>
    <submittedName>
        <fullName evidence="2">Uncharacterized protein</fullName>
    </submittedName>
</protein>
<dbReference type="EMBL" id="NOXT01000121">
    <property type="protein sequence ID" value="OYQ25764.1"/>
    <property type="molecule type" value="Genomic_DNA"/>
</dbReference>
<keyword evidence="1" id="KW-0472">Membrane</keyword>
<keyword evidence="3" id="KW-1185">Reference proteome</keyword>
<feature type="transmembrane region" description="Helical" evidence="1">
    <location>
        <begin position="6"/>
        <end position="38"/>
    </location>
</feature>
<name>A0A255YAP7_9SPHN</name>
<dbReference type="RefSeq" id="WP_094474713.1">
    <property type="nucleotide sequence ID" value="NZ_NOXT01000121.1"/>
</dbReference>
<organism evidence="2 3">
    <name type="scientific">Sandarakinorhabdus cyanobacteriorum</name>
    <dbReference type="NCBI Taxonomy" id="1981098"/>
    <lineage>
        <taxon>Bacteria</taxon>
        <taxon>Pseudomonadati</taxon>
        <taxon>Pseudomonadota</taxon>
        <taxon>Alphaproteobacteria</taxon>
        <taxon>Sphingomonadales</taxon>
        <taxon>Sphingosinicellaceae</taxon>
        <taxon>Sandarakinorhabdus</taxon>
    </lineage>
</organism>
<comment type="caution">
    <text evidence="2">The sequence shown here is derived from an EMBL/GenBank/DDBJ whole genome shotgun (WGS) entry which is preliminary data.</text>
</comment>
<sequence length="81" mass="9126">MFQIILGALLFPVAGIIGLVSPAPIGIVVAGAGAALIFRNSRWARRRYILYSRRHPRVRQAVDIGLMRGRRRRQRLLHPAD</sequence>
<keyword evidence="1" id="KW-0812">Transmembrane</keyword>